<sequence>MTVSMDWFGVAVLVVWGAVAAVCALRWFRFT</sequence>
<dbReference type="EMBL" id="CTEF01000002">
    <property type="protein sequence ID" value="CQD14268.1"/>
    <property type="molecule type" value="Genomic_DNA"/>
</dbReference>
<protein>
    <submittedName>
        <fullName evidence="2">Multidrug ABC transporter inner membrane protein</fullName>
    </submittedName>
</protein>
<keyword evidence="1" id="KW-1133">Transmembrane helix</keyword>
<evidence type="ECO:0000313" key="2">
    <source>
        <dbReference type="EMBL" id="CQD14268.1"/>
    </source>
</evidence>
<keyword evidence="1" id="KW-0812">Transmembrane</keyword>
<organism evidence="2 3">
    <name type="scientific">Mycolicibacterium conceptionense</name>
    <dbReference type="NCBI Taxonomy" id="451644"/>
    <lineage>
        <taxon>Bacteria</taxon>
        <taxon>Bacillati</taxon>
        <taxon>Actinomycetota</taxon>
        <taxon>Actinomycetes</taxon>
        <taxon>Mycobacteriales</taxon>
        <taxon>Mycobacteriaceae</taxon>
        <taxon>Mycolicibacterium</taxon>
    </lineage>
</organism>
<dbReference type="Proteomes" id="UP000182227">
    <property type="component" value="Unassembled WGS sequence"/>
</dbReference>
<keyword evidence="1" id="KW-0472">Membrane</keyword>
<accession>A0A0U1DFR8</accession>
<name>A0A0U1DFR8_9MYCO</name>
<evidence type="ECO:0000313" key="3">
    <source>
        <dbReference type="Proteomes" id="UP000182227"/>
    </source>
</evidence>
<feature type="transmembrane region" description="Helical" evidence="1">
    <location>
        <begin position="6"/>
        <end position="28"/>
    </location>
</feature>
<evidence type="ECO:0000256" key="1">
    <source>
        <dbReference type="SAM" id="Phobius"/>
    </source>
</evidence>
<proteinExistence type="predicted"/>
<gene>
    <name evidence="2" type="ORF">BN970_02882</name>
</gene>
<reference evidence="2 3" key="1">
    <citation type="submission" date="2015-03" db="EMBL/GenBank/DDBJ databases">
        <authorList>
            <person name="Murphy D."/>
        </authorList>
    </citation>
    <scope>NUCLEOTIDE SEQUENCE [LARGE SCALE GENOMIC DNA]</scope>
    <source>
        <strain evidence="2 3">D16</strain>
    </source>
</reference>
<dbReference type="AlphaFoldDB" id="A0A0U1DFR8"/>